<evidence type="ECO:0000313" key="2">
    <source>
        <dbReference type="EMBL" id="AIJ49019.1"/>
    </source>
</evidence>
<dbReference type="HOGENOM" id="CLU_462235_0_0_4"/>
<dbReference type="Pfam" id="PF00501">
    <property type="entry name" value="AMP-binding"/>
    <property type="match status" value="1"/>
</dbReference>
<dbReference type="KEGG" id="ctes:O987_24725"/>
<dbReference type="RefSeq" id="WP_043375178.1">
    <property type="nucleotide sequence ID" value="NZ_CP006704.1"/>
</dbReference>
<dbReference type="InterPro" id="IPR042099">
    <property type="entry name" value="ANL_N_sf"/>
</dbReference>
<dbReference type="Proteomes" id="UP000028782">
    <property type="component" value="Chromosome"/>
</dbReference>
<dbReference type="PANTHER" id="PTHR24096:SF420">
    <property type="entry name" value="LONG-CHAIN-FATTY-ACID--COA LIGASE-RELATED"/>
    <property type="match status" value="1"/>
</dbReference>
<feature type="domain" description="AMP-dependent synthetase/ligase" evidence="1">
    <location>
        <begin position="63"/>
        <end position="447"/>
    </location>
</feature>
<sequence>MQETDTAMQALGQVAEGGRPRYRELEFGVRSIRVREAGDGTFYVRSDQELAGHAARMTDRLVHWAQTTPQQTFIAQRQRLADGSTGDWQRISYAQTLAAARGIAQALADRRLSAERPVIILSENDLDHAMLAMGCLYAGVPYCSVSTAYSLVSTDYAKLRHVVDTLTPGLIFAADAARYDKAVRAVLPEGCEVVYRKPAVEAASCTLFADLLATEPTTAVDVAMQATGPDTITKFLFTSGSTKLPKAVINTHGMWCANQQQIAQTMPDMVQGPPVLVDWLPWNHTFGGNKNIGLALYHGGTVYIDEGKPTATGIAETLRNLRELSPTVYFNVPTGFEYIARAMESDAQLRRSLLKRVKLFFYAGASLAQPVWDSLHRTQEAECGERIVMGTGLGMTESSPSALFINRPDVHSGDLGVPVPGLELKLAPVDGKLEVRYRGPNVTPGYWRAPEATAEAFDEDGFFRTGDAVQWRDPQDRDQGLRFDGRIAEDFKLATGTFVNVGPLRAKIIHAGAPYIQDVVLTGLDRKEVGAIVFGTPACAALSGLAAGATLEQIMHSEPVQQHLQAVLNELAQTATGSATRIARAVVAIKPPSLDLGEVTDKGSINQRAVLQHRADVVSGLYDETLALILKPNL</sequence>
<name>A0A076PQE2_COMTE</name>
<dbReference type="Pfam" id="PF23562">
    <property type="entry name" value="AMP-binding_C_3"/>
    <property type="match status" value="1"/>
</dbReference>
<evidence type="ECO:0000259" key="1">
    <source>
        <dbReference type="Pfam" id="PF00501"/>
    </source>
</evidence>
<dbReference type="PANTHER" id="PTHR24096">
    <property type="entry name" value="LONG-CHAIN-FATTY-ACID--COA LIGASE"/>
    <property type="match status" value="1"/>
</dbReference>
<dbReference type="SUPFAM" id="SSF56801">
    <property type="entry name" value="Acetyl-CoA synthetase-like"/>
    <property type="match status" value="1"/>
</dbReference>
<accession>A0A076PQE2</accession>
<proteinExistence type="predicted"/>
<gene>
    <name evidence="2" type="ORF">O987_24725</name>
</gene>
<dbReference type="InterPro" id="IPR000873">
    <property type="entry name" value="AMP-dep_synth/lig_dom"/>
</dbReference>
<reference evidence="2 3" key="1">
    <citation type="journal article" date="2014" name="Genome Announc.">
        <title>Complete Genome Sequence of Polychlorinated Biphenyl Degrader Comamonas testosteroni TK102 (NBRC 109938).</title>
        <authorList>
            <person name="Fukuda K."/>
            <person name="Hosoyama A."/>
            <person name="Tsuchikane K."/>
            <person name="Ohji S."/>
            <person name="Yamazoe A."/>
            <person name="Fujita N."/>
            <person name="Shintani M."/>
            <person name="Kimbara K."/>
        </authorList>
    </citation>
    <scope>NUCLEOTIDE SEQUENCE [LARGE SCALE GENOMIC DNA]</scope>
    <source>
        <strain evidence="2">TK102</strain>
    </source>
</reference>
<dbReference type="AlphaFoldDB" id="A0A076PQE2"/>
<dbReference type="GO" id="GO:0016405">
    <property type="term" value="F:CoA-ligase activity"/>
    <property type="evidence" value="ECO:0007669"/>
    <property type="project" value="TreeGrafter"/>
</dbReference>
<dbReference type="EMBL" id="CP006704">
    <property type="protein sequence ID" value="AIJ49019.1"/>
    <property type="molecule type" value="Genomic_DNA"/>
</dbReference>
<protein>
    <submittedName>
        <fullName evidence="2">Feruloyl-CoA synthase</fullName>
    </submittedName>
</protein>
<evidence type="ECO:0000313" key="3">
    <source>
        <dbReference type="Proteomes" id="UP000028782"/>
    </source>
</evidence>
<dbReference type="Gene3D" id="3.40.50.12780">
    <property type="entry name" value="N-terminal domain of ligase-like"/>
    <property type="match status" value="1"/>
</dbReference>
<organism evidence="2 3">
    <name type="scientific">Comamonas testosteroni TK102</name>
    <dbReference type="NCBI Taxonomy" id="1392005"/>
    <lineage>
        <taxon>Bacteria</taxon>
        <taxon>Pseudomonadati</taxon>
        <taxon>Pseudomonadota</taxon>
        <taxon>Betaproteobacteria</taxon>
        <taxon>Burkholderiales</taxon>
        <taxon>Comamonadaceae</taxon>
        <taxon>Comamonas</taxon>
    </lineage>
</organism>